<proteinExistence type="predicted"/>
<keyword evidence="1" id="KW-1133">Transmembrane helix</keyword>
<feature type="transmembrane region" description="Helical" evidence="1">
    <location>
        <begin position="63"/>
        <end position="84"/>
    </location>
</feature>
<protein>
    <recommendedName>
        <fullName evidence="2">HPP transmembrane region domain-containing protein</fullName>
    </recommendedName>
</protein>
<evidence type="ECO:0000256" key="1">
    <source>
        <dbReference type="SAM" id="Phobius"/>
    </source>
</evidence>
<reference evidence="3 4" key="1">
    <citation type="journal article" date="2014" name="Int. J. Syst. Evol. Microbiol.">
        <title>Complete genome sequence of Corynebacterium casei LMG S-19264T (=DSM 44701T), isolated from a smear-ripened cheese.</title>
        <authorList>
            <consortium name="US DOE Joint Genome Institute (JGI-PGF)"/>
            <person name="Walter F."/>
            <person name="Albersmeier A."/>
            <person name="Kalinowski J."/>
            <person name="Ruckert C."/>
        </authorList>
    </citation>
    <scope>NUCLEOTIDE SEQUENCE [LARGE SCALE GENOMIC DNA]</scope>
    <source>
        <strain evidence="3 4">NBRC 110095</strain>
    </source>
</reference>
<organism evidence="3 4">
    <name type="scientific">Marinibactrum halimedae</name>
    <dbReference type="NCBI Taxonomy" id="1444977"/>
    <lineage>
        <taxon>Bacteria</taxon>
        <taxon>Pseudomonadati</taxon>
        <taxon>Pseudomonadota</taxon>
        <taxon>Gammaproteobacteria</taxon>
        <taxon>Cellvibrionales</taxon>
        <taxon>Cellvibrionaceae</taxon>
        <taxon>Marinibactrum</taxon>
    </lineage>
</organism>
<keyword evidence="1" id="KW-0812">Transmembrane</keyword>
<gene>
    <name evidence="3" type="ORF">GCM10007877_00080</name>
</gene>
<dbReference type="Proteomes" id="UP001156870">
    <property type="component" value="Unassembled WGS sequence"/>
</dbReference>
<name>A0AA37T7X4_9GAMM</name>
<dbReference type="PANTHER" id="PTHR33741:SF5">
    <property type="entry name" value="TRANSMEMBRANE PROTEIN DDB_G0269096-RELATED"/>
    <property type="match status" value="1"/>
</dbReference>
<evidence type="ECO:0000259" key="2">
    <source>
        <dbReference type="Pfam" id="PF04982"/>
    </source>
</evidence>
<dbReference type="PANTHER" id="PTHR33741">
    <property type="entry name" value="TRANSMEMBRANE PROTEIN DDB_G0269096-RELATED"/>
    <property type="match status" value="1"/>
</dbReference>
<keyword evidence="1" id="KW-0472">Membrane</keyword>
<dbReference type="InterPro" id="IPR007065">
    <property type="entry name" value="HPP"/>
</dbReference>
<keyword evidence="4" id="KW-1185">Reference proteome</keyword>
<dbReference type="EMBL" id="BSPD01000001">
    <property type="protein sequence ID" value="GLS24297.1"/>
    <property type="molecule type" value="Genomic_DNA"/>
</dbReference>
<dbReference type="RefSeq" id="WP_232595237.1">
    <property type="nucleotide sequence ID" value="NZ_BSPD01000001.1"/>
</dbReference>
<feature type="transmembrane region" description="Helical" evidence="1">
    <location>
        <begin position="131"/>
        <end position="152"/>
    </location>
</feature>
<evidence type="ECO:0000313" key="4">
    <source>
        <dbReference type="Proteomes" id="UP001156870"/>
    </source>
</evidence>
<feature type="transmembrane region" description="Helical" evidence="1">
    <location>
        <begin position="12"/>
        <end position="33"/>
    </location>
</feature>
<feature type="domain" description="HPP transmembrane region" evidence="2">
    <location>
        <begin position="7"/>
        <end position="156"/>
    </location>
</feature>
<dbReference type="Pfam" id="PF04982">
    <property type="entry name" value="TM_HPP"/>
    <property type="match status" value="1"/>
</dbReference>
<feature type="transmembrane region" description="Helical" evidence="1">
    <location>
        <begin position="40"/>
        <end position="57"/>
    </location>
</feature>
<accession>A0AA37T7X4</accession>
<dbReference type="InterPro" id="IPR058581">
    <property type="entry name" value="TM_HPP"/>
</dbReference>
<evidence type="ECO:0000313" key="3">
    <source>
        <dbReference type="EMBL" id="GLS24297.1"/>
    </source>
</evidence>
<sequence length="167" mass="17417">MSKTKDSYIEDVMAGIGCGLALFLASALSYVVVGEKGFTVIAPSMGAAVIILFFLPQSPMSKVWALVGGNVVSAMVGVTAFILFGANMVCASVAVMVSIIIMCILRCLHPPGGATALAAVVGGPAITDLGYGYVVFPTLVNCISMTLVLYCFNRLFIRDSQKTGFDS</sequence>
<dbReference type="AlphaFoldDB" id="A0AA37T7X4"/>
<comment type="caution">
    <text evidence="3">The sequence shown here is derived from an EMBL/GenBank/DDBJ whole genome shotgun (WGS) entry which is preliminary data.</text>
</comment>